<gene>
    <name evidence="2" type="ORF">QJS10_CPB15g02128</name>
</gene>
<evidence type="ECO:0000256" key="1">
    <source>
        <dbReference type="SAM" id="Phobius"/>
    </source>
</evidence>
<dbReference type="PANTHER" id="PTHR36396:SF1">
    <property type="entry name" value="MALTASE-GLUCOAMYLASE, INTESTINAL PROTEIN"/>
    <property type="match status" value="1"/>
</dbReference>
<keyword evidence="1" id="KW-0812">Transmembrane</keyword>
<reference evidence="2" key="2">
    <citation type="submission" date="2023-06" db="EMBL/GenBank/DDBJ databases">
        <authorList>
            <person name="Ma L."/>
            <person name="Liu K.-W."/>
            <person name="Li Z."/>
            <person name="Hsiao Y.-Y."/>
            <person name="Qi Y."/>
            <person name="Fu T."/>
            <person name="Tang G."/>
            <person name="Zhang D."/>
            <person name="Sun W.-H."/>
            <person name="Liu D.-K."/>
            <person name="Li Y."/>
            <person name="Chen G.-Z."/>
            <person name="Liu X.-D."/>
            <person name="Liao X.-Y."/>
            <person name="Jiang Y.-T."/>
            <person name="Yu X."/>
            <person name="Hao Y."/>
            <person name="Huang J."/>
            <person name="Zhao X.-W."/>
            <person name="Ke S."/>
            <person name="Chen Y.-Y."/>
            <person name="Wu W.-L."/>
            <person name="Hsu J.-L."/>
            <person name="Lin Y.-F."/>
            <person name="Huang M.-D."/>
            <person name="Li C.-Y."/>
            <person name="Huang L."/>
            <person name="Wang Z.-W."/>
            <person name="Zhao X."/>
            <person name="Zhong W.-Y."/>
            <person name="Peng D.-H."/>
            <person name="Ahmad S."/>
            <person name="Lan S."/>
            <person name="Zhang J.-S."/>
            <person name="Tsai W.-C."/>
            <person name="Van De Peer Y."/>
            <person name="Liu Z.-J."/>
        </authorList>
    </citation>
    <scope>NUCLEOTIDE SEQUENCE</scope>
    <source>
        <strain evidence="2">CP</strain>
        <tissue evidence="2">Leaves</tissue>
    </source>
</reference>
<reference evidence="2" key="1">
    <citation type="journal article" date="2023" name="Nat. Commun.">
        <title>Diploid and tetraploid genomes of Acorus and the evolution of monocots.</title>
        <authorList>
            <person name="Ma L."/>
            <person name="Liu K.W."/>
            <person name="Li Z."/>
            <person name="Hsiao Y.Y."/>
            <person name="Qi Y."/>
            <person name="Fu T."/>
            <person name="Tang G.D."/>
            <person name="Zhang D."/>
            <person name="Sun W.H."/>
            <person name="Liu D.K."/>
            <person name="Li Y."/>
            <person name="Chen G.Z."/>
            <person name="Liu X.D."/>
            <person name="Liao X.Y."/>
            <person name="Jiang Y.T."/>
            <person name="Yu X."/>
            <person name="Hao Y."/>
            <person name="Huang J."/>
            <person name="Zhao X.W."/>
            <person name="Ke S."/>
            <person name="Chen Y.Y."/>
            <person name="Wu W.L."/>
            <person name="Hsu J.L."/>
            <person name="Lin Y.F."/>
            <person name="Huang M.D."/>
            <person name="Li C.Y."/>
            <person name="Huang L."/>
            <person name="Wang Z.W."/>
            <person name="Zhao X."/>
            <person name="Zhong W.Y."/>
            <person name="Peng D.H."/>
            <person name="Ahmad S."/>
            <person name="Lan S."/>
            <person name="Zhang J.S."/>
            <person name="Tsai W.C."/>
            <person name="Van de Peer Y."/>
            <person name="Liu Z.J."/>
        </authorList>
    </citation>
    <scope>NUCLEOTIDE SEQUENCE</scope>
    <source>
        <strain evidence="2">CP</strain>
    </source>
</reference>
<keyword evidence="1" id="KW-1133">Transmembrane helix</keyword>
<evidence type="ECO:0000313" key="3">
    <source>
        <dbReference type="Proteomes" id="UP001180020"/>
    </source>
</evidence>
<sequence length="168" mass="18666">MTETEENQPPQPSPPLYLEVECKSSGKVRRFAAGTESGYALFVINRKLGYGSSPALHIEAVKEGEEPISFGPRSFLVNYGEGWKLQTVTEEGFEESRRMQSTLMRSTEPHHVGKYNNGAKSDISFVYIGKILLVFAFIFLLGGILTVGLKNLPQLLSIVNIDMNKNQP</sequence>
<name>A0AAV9D4B7_ACOCL</name>
<dbReference type="AlphaFoldDB" id="A0AAV9D4B7"/>
<keyword evidence="3" id="KW-1185">Reference proteome</keyword>
<dbReference type="EMBL" id="JAUJYO010000015">
    <property type="protein sequence ID" value="KAK1295664.1"/>
    <property type="molecule type" value="Genomic_DNA"/>
</dbReference>
<keyword evidence="1" id="KW-0472">Membrane</keyword>
<evidence type="ECO:0000313" key="2">
    <source>
        <dbReference type="EMBL" id="KAK1295664.1"/>
    </source>
</evidence>
<dbReference type="PANTHER" id="PTHR36396">
    <property type="entry name" value="MALTASE-GLUCOAMYLASE, INTESTINAL PROTEIN"/>
    <property type="match status" value="1"/>
</dbReference>
<comment type="caution">
    <text evidence="2">The sequence shown here is derived from an EMBL/GenBank/DDBJ whole genome shotgun (WGS) entry which is preliminary data.</text>
</comment>
<feature type="transmembrane region" description="Helical" evidence="1">
    <location>
        <begin position="124"/>
        <end position="147"/>
    </location>
</feature>
<proteinExistence type="predicted"/>
<accession>A0AAV9D4B7</accession>
<dbReference type="Proteomes" id="UP001180020">
    <property type="component" value="Unassembled WGS sequence"/>
</dbReference>
<protein>
    <submittedName>
        <fullName evidence="2">Uncharacterized protein</fullName>
    </submittedName>
</protein>
<organism evidence="2 3">
    <name type="scientific">Acorus calamus</name>
    <name type="common">Sweet flag</name>
    <dbReference type="NCBI Taxonomy" id="4465"/>
    <lineage>
        <taxon>Eukaryota</taxon>
        <taxon>Viridiplantae</taxon>
        <taxon>Streptophyta</taxon>
        <taxon>Embryophyta</taxon>
        <taxon>Tracheophyta</taxon>
        <taxon>Spermatophyta</taxon>
        <taxon>Magnoliopsida</taxon>
        <taxon>Liliopsida</taxon>
        <taxon>Acoraceae</taxon>
        <taxon>Acorus</taxon>
    </lineage>
</organism>